<dbReference type="GO" id="GO:0043565">
    <property type="term" value="F:sequence-specific DNA binding"/>
    <property type="evidence" value="ECO:0007669"/>
    <property type="project" value="InterPro"/>
</dbReference>
<dbReference type="SUPFAM" id="SSF46689">
    <property type="entry name" value="Homeodomain-like"/>
    <property type="match status" value="2"/>
</dbReference>
<dbReference type="SUPFAM" id="SSF52317">
    <property type="entry name" value="Class I glutamine amidotransferase-like"/>
    <property type="match status" value="1"/>
</dbReference>
<dbReference type="Proteomes" id="UP000199467">
    <property type="component" value="Unassembled WGS sequence"/>
</dbReference>
<sequence>MHTVALVVYPQFQALSLSVGSVFECANLLHGEPVYGFTLVSETGGPVLSSQGFSVNTEALGLAGYDTIIVSGYLELGEPSPELLTCLSSASSQSRRIASLCTGVFVLAEAGLLEGKRVTTHWLHVPEFKKRHPTVRIDDDRLFVVDGQIWTGAGMSAGVDLALAMVENDLGPDLARRVARKLVIAQRRGAEQSQLSALLEIDPKSDRVQLAMAYARENLRSDLSVEALADVARLSPRQFSRVFREETGKTPAKAVERLRVEAARVMMETSRHPVEVIARETGFGDRERMRQAFLRAYGKPPQLMRDELYKTANETG</sequence>
<dbReference type="AlphaFoldDB" id="A0A1G6WR16"/>
<dbReference type="PANTHER" id="PTHR43130">
    <property type="entry name" value="ARAC-FAMILY TRANSCRIPTIONAL REGULATOR"/>
    <property type="match status" value="1"/>
</dbReference>
<dbReference type="Gene3D" id="1.10.10.60">
    <property type="entry name" value="Homeodomain-like"/>
    <property type="match status" value="1"/>
</dbReference>
<dbReference type="InterPro" id="IPR052158">
    <property type="entry name" value="INH-QAR"/>
</dbReference>
<dbReference type="Pfam" id="PF12833">
    <property type="entry name" value="HTH_18"/>
    <property type="match status" value="1"/>
</dbReference>
<reference evidence="4" key="1">
    <citation type="submission" date="2016-10" db="EMBL/GenBank/DDBJ databases">
        <authorList>
            <person name="Varghese N."/>
            <person name="Submissions S."/>
        </authorList>
    </citation>
    <scope>NUCLEOTIDE SEQUENCE [LARGE SCALE GENOMIC DNA]</scope>
    <source>
        <strain evidence="4">DSM 26382</strain>
    </source>
</reference>
<dbReference type="Pfam" id="PF01965">
    <property type="entry name" value="DJ-1_PfpI"/>
    <property type="match status" value="1"/>
</dbReference>
<dbReference type="InterPro" id="IPR009057">
    <property type="entry name" value="Homeodomain-like_sf"/>
</dbReference>
<dbReference type="Gene3D" id="3.40.50.880">
    <property type="match status" value="1"/>
</dbReference>
<dbReference type="InterPro" id="IPR018060">
    <property type="entry name" value="HTH_AraC"/>
</dbReference>
<dbReference type="GO" id="GO:0003700">
    <property type="term" value="F:DNA-binding transcription factor activity"/>
    <property type="evidence" value="ECO:0007669"/>
    <property type="project" value="InterPro"/>
</dbReference>
<organism evidence="3 4">
    <name type="scientific">Ectopseudomonas chengduensis</name>
    <dbReference type="NCBI Taxonomy" id="489632"/>
    <lineage>
        <taxon>Bacteria</taxon>
        <taxon>Pseudomonadati</taxon>
        <taxon>Pseudomonadota</taxon>
        <taxon>Gammaproteobacteria</taxon>
        <taxon>Pseudomonadales</taxon>
        <taxon>Pseudomonadaceae</taxon>
        <taxon>Ectopseudomonas</taxon>
    </lineage>
</organism>
<evidence type="ECO:0000313" key="3">
    <source>
        <dbReference type="EMBL" id="SDD68261.1"/>
    </source>
</evidence>
<keyword evidence="3" id="KW-0238">DNA-binding</keyword>
<protein>
    <submittedName>
        <fullName evidence="3">Transcriptional regulator GlxA family, contains an amidase domain and an AraC-type DNA-binding HTH domain</fullName>
    </submittedName>
</protein>
<name>A0A1G6WR16_9GAMM</name>
<gene>
    <name evidence="3" type="ORF">SAMN05216576_1274</name>
</gene>
<dbReference type="InterPro" id="IPR002818">
    <property type="entry name" value="DJ-1/PfpI"/>
</dbReference>
<keyword evidence="2" id="KW-0804">Transcription</keyword>
<dbReference type="PANTHER" id="PTHR43130:SF3">
    <property type="entry name" value="HTH-TYPE TRANSCRIPTIONAL REGULATOR RV1931C"/>
    <property type="match status" value="1"/>
</dbReference>
<keyword evidence="1" id="KW-0805">Transcription regulation</keyword>
<accession>A0A1G6WR16</accession>
<evidence type="ECO:0000256" key="2">
    <source>
        <dbReference type="ARBA" id="ARBA00023163"/>
    </source>
</evidence>
<evidence type="ECO:0000313" key="4">
    <source>
        <dbReference type="Proteomes" id="UP000199467"/>
    </source>
</evidence>
<dbReference type="InterPro" id="IPR029062">
    <property type="entry name" value="Class_I_gatase-like"/>
</dbReference>
<keyword evidence="4" id="KW-1185">Reference proteome</keyword>
<dbReference type="SMART" id="SM00342">
    <property type="entry name" value="HTH_ARAC"/>
    <property type="match status" value="1"/>
</dbReference>
<evidence type="ECO:0000256" key="1">
    <source>
        <dbReference type="ARBA" id="ARBA00023015"/>
    </source>
</evidence>
<dbReference type="PROSITE" id="PS01124">
    <property type="entry name" value="HTH_ARAC_FAMILY_2"/>
    <property type="match status" value="1"/>
</dbReference>
<proteinExistence type="predicted"/>
<dbReference type="RefSeq" id="WP_017676611.1">
    <property type="nucleotide sequence ID" value="NZ_FMZQ01000027.1"/>
</dbReference>
<dbReference type="EMBL" id="FMZQ01000027">
    <property type="protein sequence ID" value="SDD68261.1"/>
    <property type="molecule type" value="Genomic_DNA"/>
</dbReference>
<dbReference type="CDD" id="cd03137">
    <property type="entry name" value="GATase1_AraC_1"/>
    <property type="match status" value="1"/>
</dbReference>